<protein>
    <submittedName>
        <fullName evidence="1">Uncharacterized protein</fullName>
    </submittedName>
</protein>
<proteinExistence type="predicted"/>
<evidence type="ECO:0000313" key="1">
    <source>
        <dbReference type="EMBL" id="KAE8995657.1"/>
    </source>
</evidence>
<accession>A0A6A3JQE4</accession>
<reference evidence="1 2" key="1">
    <citation type="submission" date="2018-09" db="EMBL/GenBank/DDBJ databases">
        <title>Genomic investigation of the strawberry pathogen Phytophthora fragariae indicates pathogenicity is determined by transcriptional variation in three key races.</title>
        <authorList>
            <person name="Adams T.M."/>
            <person name="Armitage A.D."/>
            <person name="Sobczyk M.K."/>
            <person name="Bates H.J."/>
            <person name="Dunwell J.M."/>
            <person name="Nellist C.F."/>
            <person name="Harrison R.J."/>
        </authorList>
    </citation>
    <scope>NUCLEOTIDE SEQUENCE [LARGE SCALE GENOMIC DNA]</scope>
    <source>
        <strain evidence="1 2">SCRP245</strain>
    </source>
</reference>
<name>A0A6A3JQE4_9STRA</name>
<sequence>METAVTEATRLSHELAVVVRERDEWKKEAQRQTVLITSFRKTRDTDLDRLMGHLKERDVAYTALQGVASSYLAQIQEAARVVSSGGPDRFIKPFHITVDASTSPWAATSFNWMTMEVNTASLTVDEN</sequence>
<evidence type="ECO:0000313" key="2">
    <source>
        <dbReference type="Proteomes" id="UP000460718"/>
    </source>
</evidence>
<dbReference type="Proteomes" id="UP000460718">
    <property type="component" value="Unassembled WGS sequence"/>
</dbReference>
<organism evidence="1 2">
    <name type="scientific">Phytophthora fragariae</name>
    <dbReference type="NCBI Taxonomy" id="53985"/>
    <lineage>
        <taxon>Eukaryota</taxon>
        <taxon>Sar</taxon>
        <taxon>Stramenopiles</taxon>
        <taxon>Oomycota</taxon>
        <taxon>Peronosporomycetes</taxon>
        <taxon>Peronosporales</taxon>
        <taxon>Peronosporaceae</taxon>
        <taxon>Phytophthora</taxon>
    </lineage>
</organism>
<comment type="caution">
    <text evidence="1">The sequence shown here is derived from an EMBL/GenBank/DDBJ whole genome shotgun (WGS) entry which is preliminary data.</text>
</comment>
<dbReference type="EMBL" id="QXFW01001149">
    <property type="protein sequence ID" value="KAE8995657.1"/>
    <property type="molecule type" value="Genomic_DNA"/>
</dbReference>
<dbReference type="AlphaFoldDB" id="A0A6A3JQE4"/>
<gene>
    <name evidence="1" type="ORF">PF011_g16231</name>
</gene>